<dbReference type="PANTHER" id="PTHR21600:SF44">
    <property type="entry name" value="RIBOSOMAL LARGE SUBUNIT PSEUDOURIDINE SYNTHASE D"/>
    <property type="match status" value="1"/>
</dbReference>
<comment type="similarity">
    <text evidence="1 4">Belongs to the pseudouridine synthase RluA family.</text>
</comment>
<keyword evidence="2 4" id="KW-0413">Isomerase</keyword>
<organism evidence="6 7">
    <name type="scientific">Aquirufa regiilacus</name>
    <dbReference type="NCBI Taxonomy" id="3024868"/>
    <lineage>
        <taxon>Bacteria</taxon>
        <taxon>Pseudomonadati</taxon>
        <taxon>Bacteroidota</taxon>
        <taxon>Cytophagia</taxon>
        <taxon>Cytophagales</taxon>
        <taxon>Flectobacillaceae</taxon>
        <taxon>Aquirufa</taxon>
    </lineage>
</organism>
<dbReference type="Gene3D" id="3.10.290.10">
    <property type="entry name" value="RNA-binding S4 domain"/>
    <property type="match status" value="1"/>
</dbReference>
<dbReference type="PROSITE" id="PS50889">
    <property type="entry name" value="S4"/>
    <property type="match status" value="1"/>
</dbReference>
<dbReference type="EC" id="5.4.99.-" evidence="4"/>
<dbReference type="CDD" id="cd02869">
    <property type="entry name" value="PseudoU_synth_RluA_like"/>
    <property type="match status" value="1"/>
</dbReference>
<comment type="function">
    <text evidence="4">Responsible for synthesis of pseudouridine from uracil.</text>
</comment>
<dbReference type="InterPro" id="IPR006145">
    <property type="entry name" value="PsdUridine_synth_RsuA/RluA"/>
</dbReference>
<dbReference type="GO" id="GO:0016853">
    <property type="term" value="F:isomerase activity"/>
    <property type="evidence" value="ECO:0007669"/>
    <property type="project" value="UniProtKB-KW"/>
</dbReference>
<evidence type="ECO:0000256" key="2">
    <source>
        <dbReference type="ARBA" id="ARBA00023235"/>
    </source>
</evidence>
<comment type="catalytic activity">
    <reaction evidence="4">
        <text>a uridine in RNA = a pseudouridine in RNA</text>
        <dbReference type="Rhea" id="RHEA:48348"/>
        <dbReference type="Rhea" id="RHEA-COMP:12068"/>
        <dbReference type="Rhea" id="RHEA-COMP:12069"/>
        <dbReference type="ChEBI" id="CHEBI:65314"/>
        <dbReference type="ChEBI" id="CHEBI:65315"/>
    </reaction>
</comment>
<evidence type="ECO:0000259" key="5">
    <source>
        <dbReference type="SMART" id="SM00363"/>
    </source>
</evidence>
<dbReference type="PROSITE" id="PS01129">
    <property type="entry name" value="PSI_RLU"/>
    <property type="match status" value="1"/>
</dbReference>
<comment type="caution">
    <text evidence="6">The sequence shown here is derived from an EMBL/GenBank/DDBJ whole genome shotgun (WGS) entry which is preliminary data.</text>
</comment>
<dbReference type="PANTHER" id="PTHR21600">
    <property type="entry name" value="MITOCHONDRIAL RNA PSEUDOURIDINE SYNTHASE"/>
    <property type="match status" value="1"/>
</dbReference>
<keyword evidence="7" id="KW-1185">Reference proteome</keyword>
<dbReference type="InterPro" id="IPR006224">
    <property type="entry name" value="PsdUridine_synth_RluA-like_CS"/>
</dbReference>
<accession>A0ABU3TQS9</accession>
<dbReference type="Proteomes" id="UP001249959">
    <property type="component" value="Unassembled WGS sequence"/>
</dbReference>
<evidence type="ECO:0000313" key="7">
    <source>
        <dbReference type="Proteomes" id="UP001249959"/>
    </source>
</evidence>
<dbReference type="RefSeq" id="WP_315575514.1">
    <property type="nucleotide sequence ID" value="NZ_JARDXH010000002.1"/>
</dbReference>
<dbReference type="SMART" id="SM00363">
    <property type="entry name" value="S4"/>
    <property type="match status" value="1"/>
</dbReference>
<gene>
    <name evidence="6" type="ORF">PQG45_04140</name>
</gene>
<dbReference type="EMBL" id="JAVNWW010000001">
    <property type="protein sequence ID" value="MDU0808222.1"/>
    <property type="molecule type" value="Genomic_DNA"/>
</dbReference>
<dbReference type="SUPFAM" id="SSF55174">
    <property type="entry name" value="Alpha-L RNA-binding motif"/>
    <property type="match status" value="1"/>
</dbReference>
<evidence type="ECO:0000313" key="6">
    <source>
        <dbReference type="EMBL" id="MDU0808222.1"/>
    </source>
</evidence>
<keyword evidence="3" id="KW-0694">RNA-binding</keyword>
<name>A0ABU3TQS9_9BACT</name>
<evidence type="ECO:0000256" key="1">
    <source>
        <dbReference type="ARBA" id="ARBA00010876"/>
    </source>
</evidence>
<feature type="domain" description="RNA-binding S4" evidence="5">
    <location>
        <begin position="31"/>
        <end position="96"/>
    </location>
</feature>
<dbReference type="Gene3D" id="3.30.2350.10">
    <property type="entry name" value="Pseudouridine synthase"/>
    <property type="match status" value="1"/>
</dbReference>
<dbReference type="InterPro" id="IPR002942">
    <property type="entry name" value="S4_RNA-bd"/>
</dbReference>
<dbReference type="NCBIfam" id="TIGR00005">
    <property type="entry name" value="rluA_subfam"/>
    <property type="match status" value="1"/>
</dbReference>
<dbReference type="InterPro" id="IPR006225">
    <property type="entry name" value="PsdUridine_synth_RluC/D"/>
</dbReference>
<dbReference type="Pfam" id="PF01479">
    <property type="entry name" value="S4"/>
    <property type="match status" value="1"/>
</dbReference>
<evidence type="ECO:0000256" key="3">
    <source>
        <dbReference type="PROSITE-ProRule" id="PRU00182"/>
    </source>
</evidence>
<evidence type="ECO:0000256" key="4">
    <source>
        <dbReference type="RuleBase" id="RU362028"/>
    </source>
</evidence>
<protein>
    <recommendedName>
        <fullName evidence="4">Pseudouridine synthase</fullName>
        <ecNumber evidence="4">5.4.99.-</ecNumber>
    </recommendedName>
</protein>
<proteinExistence type="inferred from homology"/>
<dbReference type="Pfam" id="PF00849">
    <property type="entry name" value="PseudoU_synth_2"/>
    <property type="match status" value="1"/>
</dbReference>
<dbReference type="InterPro" id="IPR036986">
    <property type="entry name" value="S4_RNA-bd_sf"/>
</dbReference>
<sequence>MSIDPEIDPIESEDDLFEHYNFVVDKGQQLLRIDKYLLLKIANSSRSKIQTGIEAGAVKVNDQLIKSNYKVKPFDEISVSFSTPPRDNEVIPENLPLNIVYEDSDLIIINKEPGMVVHPAHGNWTGTLVNGLLYYCQNLPGNNNIRPGLVHRIDKDTSGLLVIAKTEFAITYLAKQFFDHSIERTYYAILWGVPKVEKGTLRGNITRHPKDRKIMHMLPEDSEEGKLAITHYEVIESFGFCSFVKFNLETGRTHQIRAHAQSMGHPLVSDSSYGGDKIRFMSTRTNFKQFVDNMFKVCPRQALHAYSLGFDHPTTNERMQFESQFPEDFDNLLNKLRKFTND</sequence>
<dbReference type="CDD" id="cd00165">
    <property type="entry name" value="S4"/>
    <property type="match status" value="1"/>
</dbReference>
<dbReference type="InterPro" id="IPR020103">
    <property type="entry name" value="PsdUridine_synth_cat_dom_sf"/>
</dbReference>
<reference evidence="6 7" key="1">
    <citation type="submission" date="2023-09" db="EMBL/GenBank/DDBJ databases">
        <title>Aquirufa genomes.</title>
        <authorList>
            <person name="Pitt A."/>
        </authorList>
    </citation>
    <scope>NUCLEOTIDE SEQUENCE [LARGE SCALE GENOMIC DNA]</scope>
    <source>
        <strain evidence="6 7">LEOWEIH-7C</strain>
    </source>
</reference>
<dbReference type="InterPro" id="IPR050188">
    <property type="entry name" value="RluA_PseudoU_synthase"/>
</dbReference>
<dbReference type="SUPFAM" id="SSF55120">
    <property type="entry name" value="Pseudouridine synthase"/>
    <property type="match status" value="1"/>
</dbReference>